<dbReference type="SMART" id="SM00239">
    <property type="entry name" value="C2"/>
    <property type="match status" value="1"/>
</dbReference>
<keyword evidence="3" id="KW-0812">Transmembrane</keyword>
<organism evidence="6 7">
    <name type="scientific">Symbiodinium microadriaticum</name>
    <name type="common">Dinoflagellate</name>
    <name type="synonym">Zooxanthella microadriatica</name>
    <dbReference type="NCBI Taxonomy" id="2951"/>
    <lineage>
        <taxon>Eukaryota</taxon>
        <taxon>Sar</taxon>
        <taxon>Alveolata</taxon>
        <taxon>Dinophyceae</taxon>
        <taxon>Suessiales</taxon>
        <taxon>Symbiodiniaceae</taxon>
        <taxon>Symbiodinium</taxon>
    </lineage>
</organism>
<dbReference type="OrthoDB" id="270970at2759"/>
<feature type="domain" description="C2" evidence="4">
    <location>
        <begin position="867"/>
        <end position="996"/>
    </location>
</feature>
<feature type="compositionally biased region" description="Acidic residues" evidence="2">
    <location>
        <begin position="518"/>
        <end position="533"/>
    </location>
</feature>
<dbReference type="Pfam" id="PF02698">
    <property type="entry name" value="DUF218"/>
    <property type="match status" value="1"/>
</dbReference>
<dbReference type="Pfam" id="PF00787">
    <property type="entry name" value="PX"/>
    <property type="match status" value="1"/>
</dbReference>
<keyword evidence="3" id="KW-1133">Transmembrane helix</keyword>
<feature type="transmembrane region" description="Helical" evidence="3">
    <location>
        <begin position="1198"/>
        <end position="1221"/>
    </location>
</feature>
<dbReference type="CDD" id="cd00030">
    <property type="entry name" value="C2"/>
    <property type="match status" value="1"/>
</dbReference>
<dbReference type="Pfam" id="PF00168">
    <property type="entry name" value="C2"/>
    <property type="match status" value="1"/>
</dbReference>
<evidence type="ECO:0000259" key="5">
    <source>
        <dbReference type="PROSITE" id="PS50195"/>
    </source>
</evidence>
<dbReference type="PROSITE" id="PS50004">
    <property type="entry name" value="C2"/>
    <property type="match status" value="1"/>
</dbReference>
<feature type="compositionally biased region" description="Gly residues" evidence="2">
    <location>
        <begin position="648"/>
        <end position="657"/>
    </location>
</feature>
<dbReference type="SUPFAM" id="SSF64268">
    <property type="entry name" value="PX domain"/>
    <property type="match status" value="1"/>
</dbReference>
<dbReference type="SUPFAM" id="SSF49562">
    <property type="entry name" value="C2 domain (Calcium/lipid-binding domain, CaLB)"/>
    <property type="match status" value="1"/>
</dbReference>
<feature type="compositionally biased region" description="Polar residues" evidence="2">
    <location>
        <begin position="574"/>
        <end position="583"/>
    </location>
</feature>
<feature type="region of interest" description="Disordered" evidence="2">
    <location>
        <begin position="517"/>
        <end position="555"/>
    </location>
</feature>
<evidence type="ECO:0000259" key="4">
    <source>
        <dbReference type="PROSITE" id="PS50004"/>
    </source>
</evidence>
<dbReference type="PROSITE" id="PS50195">
    <property type="entry name" value="PX"/>
    <property type="match status" value="1"/>
</dbReference>
<name>A0A1Q9DZD5_SYMMI</name>
<comment type="caution">
    <text evidence="6">The sequence shown here is derived from an EMBL/GenBank/DDBJ whole genome shotgun (WGS) entry which is preliminary data.</text>
</comment>
<dbReference type="Gene3D" id="2.60.40.150">
    <property type="entry name" value="C2 domain"/>
    <property type="match status" value="1"/>
</dbReference>
<dbReference type="CDD" id="cd06259">
    <property type="entry name" value="YdcF-like"/>
    <property type="match status" value="1"/>
</dbReference>
<keyword evidence="7" id="KW-1185">Reference proteome</keyword>
<gene>
    <name evidence="6" type="ORF">AK812_SmicGene16764</name>
</gene>
<proteinExistence type="predicted"/>
<dbReference type="InterPro" id="IPR001683">
    <property type="entry name" value="PX_dom"/>
</dbReference>
<reference evidence="6 7" key="1">
    <citation type="submission" date="2016-02" db="EMBL/GenBank/DDBJ databases">
        <title>Genome analysis of coral dinoflagellate symbionts highlights evolutionary adaptations to a symbiotic lifestyle.</title>
        <authorList>
            <person name="Aranda M."/>
            <person name="Li Y."/>
            <person name="Liew Y.J."/>
            <person name="Baumgarten S."/>
            <person name="Simakov O."/>
            <person name="Wilson M."/>
            <person name="Piel J."/>
            <person name="Ashoor H."/>
            <person name="Bougouffa S."/>
            <person name="Bajic V.B."/>
            <person name="Ryu T."/>
            <person name="Ravasi T."/>
            <person name="Bayer T."/>
            <person name="Micklem G."/>
            <person name="Kim H."/>
            <person name="Bhak J."/>
            <person name="Lajeunesse T.C."/>
            <person name="Voolstra C.R."/>
        </authorList>
    </citation>
    <scope>NUCLEOTIDE SEQUENCE [LARGE SCALE GENOMIC DNA]</scope>
    <source>
        <strain evidence="6 7">CCMP2467</strain>
    </source>
</reference>
<dbReference type="AlphaFoldDB" id="A0A1Q9DZD5"/>
<evidence type="ECO:0000256" key="2">
    <source>
        <dbReference type="SAM" id="MobiDB-lite"/>
    </source>
</evidence>
<evidence type="ECO:0000313" key="6">
    <source>
        <dbReference type="EMBL" id="OLQ00538.1"/>
    </source>
</evidence>
<keyword evidence="3" id="KW-0472">Membrane</keyword>
<feature type="domain" description="PX" evidence="5">
    <location>
        <begin position="246"/>
        <end position="364"/>
    </location>
</feature>
<dbReference type="CDD" id="cd06093">
    <property type="entry name" value="PX_domain"/>
    <property type="match status" value="1"/>
</dbReference>
<accession>A0A1Q9DZD5</accession>
<sequence>MFHQDIERCAVARNVNLRGGPTLMLWSVWKQKLVVGAMSAILLLGGEEERDRFAVTLAYREAAETPLMVFASSPAAGAEERLAKLQEAGQLVLTYRAVDTVTNFSTMIPELQAAGVTHVFLVTSSYHMPRAAAIAEIMLGSSGITFETWAVNCATSRAGKHEPRWKIYRDVLRARIWSITGWDFLWLARSFFAFTRRNASQPHVDAVRCASYRACAMACNRCRQCIDSLRPDLTPSTELSDRGSGCQADLCPFRIQVDGFSGSGPVMFNLTIRNGDAVWQVRRRFRQVRSLHQSLSQTYLARGLPPPPPRATVRSVVFGQNDRAFLQERSRRIQQYLRELTSVIPYVEQCEALYQFLCYLYLPRWRGDRVLVGGGAPPVDPNVVTKLPRALPLEPGEGQEVTEKAVVCVVCQEVMDAKEAAMQARVPLQVHLKLADKAEYLLHLQWNRGLSDVPSIAADSFARAAPIQLQPKAIVVSVFPGMLCGSASSHVPVEFETSHNEQTRTGRIIRIRAHLGEEGEEVEEEAEEEEEEALFGTVEPDSARHRRSVSIEDEGEVPASWGVWGNVGHLMSGASETPMSSQKRQPDSSGFAGQAPQTIPASPNGVVDARRAQSPNGSESPVTVLAEDAAISPGSGTWFPFGSQQGRGSRGSRGSRGGRPLQAPLLPPEGPEMSLHRALDQLQAALTAWEAAVKSKTGFAGDLRGDCRREEQAVEVASAAFEDVRTSLTQEGMMKRMLASRDLEQGAMRGQEVLRALAGHSPWADKEKVQELLHRRLDFLLNPSFDPGHCRFPSGKHFLKLVRDRRRWPQAEALALQWPDILERTLGRKGAEDWKSRADRLLVKRVDRDKPHRSSQESFELCELCVSEGREDRHVPQSPGLVSGQLTFTRIRAYNLRSADVLDESDPFVKFELGSLAQAQTSVVWNNEKNPEWKDPNTGRWEEVFIRVAHASLDRFPQLQISVWDKDTFTHNDSLGSQTLSLVDLLQQHSGYSSAARALKKQVTCDTGSVVLQGPGAGDRGPSIEFSVTWTPGLDGLDSSEDPLMLEPEKDGALQLLAEMEMELHHFLKEFGPKSADSLGFFLQPQDCNTDVRSSREDKKYSNSEVQQVKDYNELLNKLKNRLQHHHVNFREMNDLVQQLQEVETRAGHGAGRRIFAFQDEDLPIIGEWSTDRRRQLRNQLFLAKLDAGIVAPVERGWNFYILLVLIFLAVFFSLLSLLLLTCMRDEDGRGWIVVLVSLAGFGSVAVVITLSLPIWKPYFDKPRPGASYHPVADSA</sequence>
<dbReference type="PANTHER" id="PTHR47800">
    <property type="entry name" value="C2 DOMAIN-CONTAINING PROTEIN"/>
    <property type="match status" value="1"/>
</dbReference>
<dbReference type="GO" id="GO:0010628">
    <property type="term" value="P:positive regulation of gene expression"/>
    <property type="evidence" value="ECO:0007669"/>
    <property type="project" value="TreeGrafter"/>
</dbReference>
<dbReference type="PANTHER" id="PTHR47800:SF5">
    <property type="entry name" value="FER-1-LIKE PROTEIN 6"/>
    <property type="match status" value="1"/>
</dbReference>
<feature type="region of interest" description="Disordered" evidence="2">
    <location>
        <begin position="572"/>
        <end position="670"/>
    </location>
</feature>
<feature type="coiled-coil region" evidence="1">
    <location>
        <begin position="1102"/>
        <end position="1129"/>
    </location>
</feature>
<feature type="transmembrane region" description="Helical" evidence="3">
    <location>
        <begin position="1233"/>
        <end position="1256"/>
    </location>
</feature>
<dbReference type="EMBL" id="LSRX01000323">
    <property type="protein sequence ID" value="OLQ00538.1"/>
    <property type="molecule type" value="Genomic_DNA"/>
</dbReference>
<evidence type="ECO:0000256" key="1">
    <source>
        <dbReference type="SAM" id="Coils"/>
    </source>
</evidence>
<dbReference type="GO" id="GO:0035091">
    <property type="term" value="F:phosphatidylinositol binding"/>
    <property type="evidence" value="ECO:0007669"/>
    <property type="project" value="InterPro"/>
</dbReference>
<dbReference type="Proteomes" id="UP000186817">
    <property type="component" value="Unassembled WGS sequence"/>
</dbReference>
<dbReference type="InterPro" id="IPR003848">
    <property type="entry name" value="DUF218"/>
</dbReference>
<keyword evidence="1" id="KW-0175">Coiled coil</keyword>
<dbReference type="InterPro" id="IPR036871">
    <property type="entry name" value="PX_dom_sf"/>
</dbReference>
<dbReference type="InterPro" id="IPR035892">
    <property type="entry name" value="C2_domain_sf"/>
</dbReference>
<dbReference type="SMART" id="SM00312">
    <property type="entry name" value="PX"/>
    <property type="match status" value="1"/>
</dbReference>
<protein>
    <submittedName>
        <fullName evidence="6">Uncharacterized protein</fullName>
    </submittedName>
</protein>
<dbReference type="InterPro" id="IPR000008">
    <property type="entry name" value="C2_dom"/>
</dbReference>
<evidence type="ECO:0000313" key="7">
    <source>
        <dbReference type="Proteomes" id="UP000186817"/>
    </source>
</evidence>
<dbReference type="Gene3D" id="3.30.1520.10">
    <property type="entry name" value="Phox-like domain"/>
    <property type="match status" value="1"/>
</dbReference>
<evidence type="ECO:0000256" key="3">
    <source>
        <dbReference type="SAM" id="Phobius"/>
    </source>
</evidence>